<evidence type="ECO:0000313" key="4">
    <source>
        <dbReference type="Proteomes" id="UP000616114"/>
    </source>
</evidence>
<reference evidence="3" key="2">
    <citation type="submission" date="2020-09" db="EMBL/GenBank/DDBJ databases">
        <authorList>
            <person name="Sun Q."/>
            <person name="Zhou Y."/>
        </authorList>
    </citation>
    <scope>NUCLEOTIDE SEQUENCE</scope>
    <source>
        <strain evidence="3">CGMCC 1.12785</strain>
    </source>
</reference>
<keyword evidence="2" id="KW-0479">Metal-binding</keyword>
<feature type="binding site" evidence="2">
    <location>
        <position position="153"/>
    </location>
    <ligand>
        <name>Zn(2+)</name>
        <dbReference type="ChEBI" id="CHEBI:29105"/>
    </ligand>
</feature>
<feature type="binding site" evidence="2">
    <location>
        <position position="22"/>
    </location>
    <ligand>
        <name>Zn(2+)</name>
        <dbReference type="ChEBI" id="CHEBI:29105"/>
    </ligand>
</feature>
<reference evidence="3" key="1">
    <citation type="journal article" date="2014" name="Int. J. Syst. Evol. Microbiol.">
        <title>Complete genome sequence of Corynebacterium casei LMG S-19264T (=DSM 44701T), isolated from a smear-ripened cheese.</title>
        <authorList>
            <consortium name="US DOE Joint Genome Institute (JGI-PGF)"/>
            <person name="Walter F."/>
            <person name="Albersmeier A."/>
            <person name="Kalinowski J."/>
            <person name="Ruckert C."/>
        </authorList>
    </citation>
    <scope>NUCLEOTIDE SEQUENCE</scope>
    <source>
        <strain evidence="3">CGMCC 1.12785</strain>
    </source>
</reference>
<comment type="subunit">
    <text evidence="2">Monomer.</text>
</comment>
<dbReference type="InterPro" id="IPR024078">
    <property type="entry name" value="LmbE-like_dom_sf"/>
</dbReference>
<comment type="caution">
    <text evidence="3">The sequence shown here is derived from an EMBL/GenBank/DDBJ whole genome shotgun (WGS) entry which is preliminary data.</text>
</comment>
<dbReference type="EC" id="3.5.1.115" evidence="2"/>
<dbReference type="EMBL" id="BMFY01000004">
    <property type="protein sequence ID" value="GGA09466.1"/>
    <property type="molecule type" value="Genomic_DNA"/>
</dbReference>
<sequence length="314" mass="34860">MTPGQAAERPYEGLRLMAVHAHPDDESSKGAATTARYTAQGARVLIVTCTGGEGGSILNPAMNSVPKASRDMAGLRRVEMAAAAEALGAEHLWLGHVDGGLPEGDFDTELPPGCFYRVPTEVAMRPLLKAIRDFRPHVLTTYDENGGYPHPDHIKTHQISMAAVDAAGQADVRPELGEPWQVQKVYYNQDFHLPKMRALDTALREAGEESPFEEMLRRIEERAKDKKRREQWLSTSVHCAEYFPQRARALLAHATQIDPNGGFFAVSQDVHASVWPTEEFELALDRTGRPPLPREDFVETDLFAGVRDDEGRMH</sequence>
<dbReference type="PANTHER" id="PTHR12993">
    <property type="entry name" value="N-ACETYLGLUCOSAMINYL-PHOSPHATIDYLINOSITOL DE-N-ACETYLASE-RELATED"/>
    <property type="match status" value="1"/>
</dbReference>
<dbReference type="NCBIfam" id="TIGR03446">
    <property type="entry name" value="mycothiol_Mca"/>
    <property type="match status" value="1"/>
</dbReference>
<name>A0A8J2TX18_9MICO</name>
<dbReference type="SUPFAM" id="SSF102588">
    <property type="entry name" value="LmbE-like"/>
    <property type="match status" value="1"/>
</dbReference>
<comment type="function">
    <text evidence="2">A mycothiol (MSH, N-acetylcysteinyl-glucosaminyl-inositol) S-conjugate amidase, it recycles conjugated MSH to the N-acetyl cysteine conjugate (AcCys S-conjugate, a mercapturic acid) and the MSH precursor. Involved in MSH-dependent detoxification of a number of alkylating agents and antibiotics.</text>
</comment>
<evidence type="ECO:0000256" key="2">
    <source>
        <dbReference type="HAMAP-Rule" id="MF_01482"/>
    </source>
</evidence>
<dbReference type="GO" id="GO:0008270">
    <property type="term" value="F:zinc ion binding"/>
    <property type="evidence" value="ECO:0007669"/>
    <property type="project" value="UniProtKB-UniRule"/>
</dbReference>
<dbReference type="HAMAP" id="MF_01482">
    <property type="entry name" value="Mca"/>
    <property type="match status" value="1"/>
</dbReference>
<keyword evidence="2" id="KW-0378">Hydrolase</keyword>
<feature type="binding site" evidence="2">
    <location>
        <position position="25"/>
    </location>
    <ligand>
        <name>Zn(2+)</name>
        <dbReference type="ChEBI" id="CHEBI:29105"/>
    </ligand>
</feature>
<dbReference type="Proteomes" id="UP000616114">
    <property type="component" value="Unassembled WGS sequence"/>
</dbReference>
<accession>A0A8J2TX18</accession>
<keyword evidence="1 2" id="KW-0862">Zinc</keyword>
<protein>
    <recommendedName>
        <fullName evidence="2">Mycothiol S-conjugate amidase</fullName>
        <ecNumber evidence="2">3.5.1.115</ecNumber>
    </recommendedName>
</protein>
<comment type="cofactor">
    <cofactor evidence="2">
        <name>Zn(2+)</name>
        <dbReference type="ChEBI" id="CHEBI:29105"/>
    </cofactor>
    <text evidence="2">Binds 1 zinc ion per subunit.</text>
</comment>
<evidence type="ECO:0000313" key="3">
    <source>
        <dbReference type="EMBL" id="GGA09466.1"/>
    </source>
</evidence>
<evidence type="ECO:0000256" key="1">
    <source>
        <dbReference type="ARBA" id="ARBA00022833"/>
    </source>
</evidence>
<organism evidence="3 4">
    <name type="scientific">Sediminivirga luteola</name>
    <dbReference type="NCBI Taxonomy" id="1774748"/>
    <lineage>
        <taxon>Bacteria</taxon>
        <taxon>Bacillati</taxon>
        <taxon>Actinomycetota</taxon>
        <taxon>Actinomycetes</taxon>
        <taxon>Micrococcales</taxon>
        <taxon>Brevibacteriaceae</taxon>
        <taxon>Sediminivirga</taxon>
    </lineage>
</organism>
<dbReference type="GO" id="GO:0010126">
    <property type="term" value="P:mycothiol metabolic process"/>
    <property type="evidence" value="ECO:0007669"/>
    <property type="project" value="UniProtKB-UniRule"/>
</dbReference>
<dbReference type="InterPro" id="IPR017811">
    <property type="entry name" value="Mca"/>
</dbReference>
<dbReference type="PANTHER" id="PTHR12993:SF11">
    <property type="entry name" value="N-ACETYLGLUCOSAMINYL-PHOSPHATIDYLINOSITOL DE-N-ACETYLASE"/>
    <property type="match status" value="1"/>
</dbReference>
<proteinExistence type="inferred from homology"/>
<dbReference type="AlphaFoldDB" id="A0A8J2TX18"/>
<dbReference type="InterPro" id="IPR003737">
    <property type="entry name" value="GlcNAc_PI_deacetylase-related"/>
</dbReference>
<comment type="catalytic activity">
    <reaction evidence="2">
        <text>mycothiol S-conjugate + H2O = an N-acetyl-L-cysteine-S-conjugate + 1D-myo-inositol 2-amino-2-deoxy-alpha-D-glucopyranoside</text>
        <dbReference type="Rhea" id="RHEA:36543"/>
        <dbReference type="ChEBI" id="CHEBI:15377"/>
        <dbReference type="ChEBI" id="CHEBI:58718"/>
        <dbReference type="ChEBI" id="CHEBI:58886"/>
        <dbReference type="ChEBI" id="CHEBI:59633"/>
        <dbReference type="EC" id="3.5.1.115"/>
    </reaction>
</comment>
<dbReference type="Pfam" id="PF02585">
    <property type="entry name" value="PIG-L"/>
    <property type="match status" value="1"/>
</dbReference>
<dbReference type="GO" id="GO:0010127">
    <property type="term" value="P:mycothiol-dependent detoxification"/>
    <property type="evidence" value="ECO:0007669"/>
    <property type="project" value="UniProtKB-UniRule"/>
</dbReference>
<gene>
    <name evidence="2 3" type="primary">mca</name>
    <name evidence="3" type="ORF">GCM10011333_10290</name>
</gene>
<dbReference type="RefSeq" id="WP_188549871.1">
    <property type="nucleotide sequence ID" value="NZ_BMFY01000004.1"/>
</dbReference>
<comment type="similarity">
    <text evidence="2">Belongs to the MshB deacetylase family. Mca subfamily.</text>
</comment>
<dbReference type="GO" id="GO:0016811">
    <property type="term" value="F:hydrolase activity, acting on carbon-nitrogen (but not peptide) bonds, in linear amides"/>
    <property type="evidence" value="ECO:0007669"/>
    <property type="project" value="TreeGrafter"/>
</dbReference>
<dbReference type="Gene3D" id="3.40.50.10320">
    <property type="entry name" value="LmbE-like"/>
    <property type="match status" value="1"/>
</dbReference>
<keyword evidence="4" id="KW-1185">Reference proteome</keyword>